<dbReference type="AlphaFoldDB" id="A0A553QR96"/>
<dbReference type="EMBL" id="SRMA01025612">
    <property type="protein sequence ID" value="TRY92509.1"/>
    <property type="molecule type" value="Genomic_DNA"/>
</dbReference>
<dbReference type="InterPro" id="IPR036179">
    <property type="entry name" value="Ig-like_dom_sf"/>
</dbReference>
<feature type="transmembrane region" description="Helical" evidence="1">
    <location>
        <begin position="152"/>
        <end position="177"/>
    </location>
</feature>
<keyword evidence="1" id="KW-0472">Membrane</keyword>
<name>A0A553QR96_9TELE</name>
<dbReference type="Gene3D" id="2.60.40.10">
    <property type="entry name" value="Immunoglobulins"/>
    <property type="match status" value="1"/>
</dbReference>
<evidence type="ECO:0000256" key="2">
    <source>
        <dbReference type="SAM" id="SignalP"/>
    </source>
</evidence>
<dbReference type="InterPro" id="IPR013783">
    <property type="entry name" value="Ig-like_fold"/>
</dbReference>
<dbReference type="SMART" id="SM00409">
    <property type="entry name" value="IG"/>
    <property type="match status" value="1"/>
</dbReference>
<dbReference type="InterPro" id="IPR007110">
    <property type="entry name" value="Ig-like_dom"/>
</dbReference>
<dbReference type="PROSITE" id="PS50835">
    <property type="entry name" value="IG_LIKE"/>
    <property type="match status" value="1"/>
</dbReference>
<dbReference type="InterPro" id="IPR003599">
    <property type="entry name" value="Ig_sub"/>
</dbReference>
<feature type="chain" id="PRO_5022125366" description="Ig-like domain-containing protein" evidence="2">
    <location>
        <begin position="28"/>
        <end position="315"/>
    </location>
</feature>
<feature type="signal peptide" evidence="2">
    <location>
        <begin position="1"/>
        <end position="27"/>
    </location>
</feature>
<sequence length="315" mass="35714">MNLMNLQERSRMKFLLLSLICPLLTDASVNLPVTLGQNVILNCEFSIRKTIWLMVKPCNWPLRILRIWGNETVRCYDVKRCKKYSGRSEGQLVIHDVSEEDLGIYHCIKQDGELDISDGTRVYSTSVDLFETTPKTCAPGEMNSPEVKNVPAILIVVISISLLILVLFVAVIYLLIIRHRLTKRIPRYANSQQICLEAHSAPVTRVVPVPNNGIRKPPPNPRTDPEYVQILPDTTPQFTRNVFKGPRNPRVRYISTISFTILEISSTFVAVSWLTGNKAGKRLGRNGDHYQVQELNMEGPAQLCAQQEAKPMKYL</sequence>
<proteinExistence type="predicted"/>
<evidence type="ECO:0000256" key="1">
    <source>
        <dbReference type="SAM" id="Phobius"/>
    </source>
</evidence>
<keyword evidence="5" id="KW-1185">Reference proteome</keyword>
<feature type="transmembrane region" description="Helical" evidence="1">
    <location>
        <begin position="253"/>
        <end position="274"/>
    </location>
</feature>
<protein>
    <recommendedName>
        <fullName evidence="3">Ig-like domain-containing protein</fullName>
    </recommendedName>
</protein>
<keyword evidence="1" id="KW-0812">Transmembrane</keyword>
<evidence type="ECO:0000259" key="3">
    <source>
        <dbReference type="PROSITE" id="PS50835"/>
    </source>
</evidence>
<accession>A0A553QR96</accession>
<evidence type="ECO:0000313" key="4">
    <source>
        <dbReference type="EMBL" id="TRY92509.1"/>
    </source>
</evidence>
<dbReference type="SUPFAM" id="SSF48726">
    <property type="entry name" value="Immunoglobulin"/>
    <property type="match status" value="1"/>
</dbReference>
<reference evidence="4 5" key="1">
    <citation type="journal article" date="2019" name="Sci. Data">
        <title>Hybrid genome assembly and annotation of Danionella translucida.</title>
        <authorList>
            <person name="Kadobianskyi M."/>
            <person name="Schulze L."/>
            <person name="Schuelke M."/>
            <person name="Judkewitz B."/>
        </authorList>
    </citation>
    <scope>NUCLEOTIDE SEQUENCE [LARGE SCALE GENOMIC DNA]</scope>
    <source>
        <strain evidence="4 5">Bolton</strain>
    </source>
</reference>
<dbReference type="STRING" id="623744.A0A553QR96"/>
<keyword evidence="1" id="KW-1133">Transmembrane helix</keyword>
<keyword evidence="2" id="KW-0732">Signal</keyword>
<feature type="domain" description="Ig-like" evidence="3">
    <location>
        <begin position="22"/>
        <end position="128"/>
    </location>
</feature>
<evidence type="ECO:0000313" key="5">
    <source>
        <dbReference type="Proteomes" id="UP000316079"/>
    </source>
</evidence>
<gene>
    <name evidence="4" type="ORF">DNTS_004164</name>
</gene>
<comment type="caution">
    <text evidence="4">The sequence shown here is derived from an EMBL/GenBank/DDBJ whole genome shotgun (WGS) entry which is preliminary data.</text>
</comment>
<dbReference type="Proteomes" id="UP000316079">
    <property type="component" value="Unassembled WGS sequence"/>
</dbReference>
<organism evidence="4 5">
    <name type="scientific">Danionella cerebrum</name>
    <dbReference type="NCBI Taxonomy" id="2873325"/>
    <lineage>
        <taxon>Eukaryota</taxon>
        <taxon>Metazoa</taxon>
        <taxon>Chordata</taxon>
        <taxon>Craniata</taxon>
        <taxon>Vertebrata</taxon>
        <taxon>Euteleostomi</taxon>
        <taxon>Actinopterygii</taxon>
        <taxon>Neopterygii</taxon>
        <taxon>Teleostei</taxon>
        <taxon>Ostariophysi</taxon>
        <taxon>Cypriniformes</taxon>
        <taxon>Danionidae</taxon>
        <taxon>Danioninae</taxon>
        <taxon>Danionella</taxon>
    </lineage>
</organism>
<dbReference type="OrthoDB" id="8939957at2759"/>